<keyword evidence="3" id="KW-0486">Methionine biosynthesis</keyword>
<dbReference type="Proteomes" id="UP000186940">
    <property type="component" value="Unassembled WGS sequence"/>
</dbReference>
<keyword evidence="4" id="KW-0129">CBS domain</keyword>
<dbReference type="InterPro" id="IPR051462">
    <property type="entry name" value="CBS_domain-containing"/>
</dbReference>
<sequence length="272" mass="30477">MSIDDKKRPKVKDYMTTDVVAVRPDQGVDEVVELMRAGEHDGFPVLDDGNLVGYVSSYDLIMNDSNDLVADVMSRSLLVAHPSMDLDDAARVLFRSGMSKLPVIDDNERLVGIITNTDVIRSQIERAHPDKVSKIKKMIESLHDVHLTVKRGYVNVEDITPTQSKIYGDELEGRIYELKKGLNEPIIVIKKPNKVVLVDGHHRAVAATQLGIKELDAYIINMDEDIKLGLEATAEKEGVKTLKDITILDYAKHPLIEVTERLMRKDADHVSE</sequence>
<dbReference type="CDD" id="cd16387">
    <property type="entry name" value="ParB_N_Srx"/>
    <property type="match status" value="1"/>
</dbReference>
<dbReference type="PIRSF" id="PIRSF004699">
    <property type="entry name" value="UCP004699_CBS_ParB"/>
    <property type="match status" value="1"/>
</dbReference>
<evidence type="ECO:0000256" key="3">
    <source>
        <dbReference type="ARBA" id="ARBA00023167"/>
    </source>
</evidence>
<dbReference type="InterPro" id="IPR046342">
    <property type="entry name" value="CBS_dom_sf"/>
</dbReference>
<dbReference type="SUPFAM" id="SSF110849">
    <property type="entry name" value="ParB/Sulfiredoxin"/>
    <property type="match status" value="1"/>
</dbReference>
<dbReference type="Gene3D" id="3.10.580.10">
    <property type="entry name" value="CBS-domain"/>
    <property type="match status" value="2"/>
</dbReference>
<keyword evidence="2" id="KW-0677">Repeat</keyword>
<keyword evidence="1" id="KW-0028">Amino-acid biosynthesis</keyword>
<dbReference type="Gene3D" id="3.90.1530.10">
    <property type="entry name" value="Conserved hypothetical protein from pyrococcus furiosus pfu- 392566-001, ParB domain"/>
    <property type="match status" value="1"/>
</dbReference>
<evidence type="ECO:0000256" key="4">
    <source>
        <dbReference type="PROSITE-ProRule" id="PRU00703"/>
    </source>
</evidence>
<name>A0A1F2P7L6_9EURY</name>
<dbReference type="PATRIC" id="fig|1838285.3.peg.1685"/>
<dbReference type="SUPFAM" id="SSF54631">
    <property type="entry name" value="CBS-domain pair"/>
    <property type="match status" value="1"/>
</dbReference>
<dbReference type="PANTHER" id="PTHR48108:SF6">
    <property type="entry name" value="CBS DOMAIN-CONTAINING PROTEIN CBSX1, CHLOROPLASTIC"/>
    <property type="match status" value="1"/>
</dbReference>
<gene>
    <name evidence="6" type="ORF">SCAL_001660</name>
</gene>
<feature type="domain" description="CBS" evidence="5">
    <location>
        <begin position="73"/>
        <end position="131"/>
    </location>
</feature>
<dbReference type="AlphaFoldDB" id="A0A1F2P7L6"/>
<protein>
    <submittedName>
        <fullName evidence="6">Signal transduction protein with CBS domain protein</fullName>
    </submittedName>
</protein>
<dbReference type="GO" id="GO:0009086">
    <property type="term" value="P:methionine biosynthetic process"/>
    <property type="evidence" value="ECO:0007669"/>
    <property type="project" value="UniProtKB-KW"/>
</dbReference>
<dbReference type="STRING" id="1838285.SCAL_001660"/>
<evidence type="ECO:0000259" key="5">
    <source>
        <dbReference type="PROSITE" id="PS51371"/>
    </source>
</evidence>
<evidence type="ECO:0000313" key="6">
    <source>
        <dbReference type="EMBL" id="OFV67218.1"/>
    </source>
</evidence>
<evidence type="ECO:0000256" key="1">
    <source>
        <dbReference type="ARBA" id="ARBA00022605"/>
    </source>
</evidence>
<dbReference type="SMART" id="SM00116">
    <property type="entry name" value="CBS"/>
    <property type="match status" value="2"/>
</dbReference>
<dbReference type="SMART" id="SM00470">
    <property type="entry name" value="ParB"/>
    <property type="match status" value="1"/>
</dbReference>
<evidence type="ECO:0000313" key="7">
    <source>
        <dbReference type="Proteomes" id="UP000186940"/>
    </source>
</evidence>
<evidence type="ECO:0000256" key="2">
    <source>
        <dbReference type="ARBA" id="ARBA00022737"/>
    </source>
</evidence>
<proteinExistence type="predicted"/>
<dbReference type="InterPro" id="IPR036086">
    <property type="entry name" value="ParB/Sulfiredoxin_sf"/>
</dbReference>
<organism evidence="6 7">
    <name type="scientific">Candidatus Syntropharchaeum caldarium</name>
    <dbReference type="NCBI Taxonomy" id="1838285"/>
    <lineage>
        <taxon>Archaea</taxon>
        <taxon>Methanobacteriati</taxon>
        <taxon>Methanobacteriota</taxon>
        <taxon>Stenosarchaea group</taxon>
        <taxon>Methanomicrobia</taxon>
        <taxon>Methanosarcinales</taxon>
        <taxon>ANME-2 cluster</taxon>
        <taxon>Candidatus Syntropharchaeum</taxon>
    </lineage>
</organism>
<accession>A0A1F2P7L6</accession>
<feature type="domain" description="CBS" evidence="5">
    <location>
        <begin position="15"/>
        <end position="72"/>
    </location>
</feature>
<dbReference type="EMBL" id="LYOS01000006">
    <property type="protein sequence ID" value="OFV67218.1"/>
    <property type="molecule type" value="Genomic_DNA"/>
</dbReference>
<dbReference type="Pfam" id="PF00571">
    <property type="entry name" value="CBS"/>
    <property type="match status" value="2"/>
</dbReference>
<dbReference type="InterPro" id="IPR000644">
    <property type="entry name" value="CBS_dom"/>
</dbReference>
<keyword evidence="7" id="KW-1185">Reference proteome</keyword>
<dbReference type="CDD" id="cd04610">
    <property type="entry name" value="CBS_pair_ParBc_assoc"/>
    <property type="match status" value="1"/>
</dbReference>
<comment type="caution">
    <text evidence="6">The sequence shown here is derived from an EMBL/GenBank/DDBJ whole genome shotgun (WGS) entry which is preliminary data.</text>
</comment>
<dbReference type="PROSITE" id="PS51371">
    <property type="entry name" value="CBS"/>
    <property type="match status" value="2"/>
</dbReference>
<dbReference type="InterPro" id="IPR003115">
    <property type="entry name" value="ParB_N"/>
</dbReference>
<dbReference type="InterPro" id="IPR016427">
    <property type="entry name" value="UCP004699_CBS/ParB"/>
</dbReference>
<reference evidence="6" key="1">
    <citation type="submission" date="2016-05" db="EMBL/GenBank/DDBJ databases">
        <title>Microbial consortia oxidize butane by reversing methanogenesis.</title>
        <authorList>
            <person name="Laso-Perez R."/>
            <person name="Richter M."/>
            <person name="Wegener G."/>
            <person name="Musat F."/>
        </authorList>
    </citation>
    <scope>NUCLEOTIDE SEQUENCE [LARGE SCALE GENOMIC DNA]</scope>
    <source>
        <strain evidence="6">BOX2</strain>
    </source>
</reference>
<dbReference type="PANTHER" id="PTHR48108">
    <property type="entry name" value="CBS DOMAIN-CONTAINING PROTEIN CBSX2, CHLOROPLASTIC"/>
    <property type="match status" value="1"/>
</dbReference>